<evidence type="ECO:0000313" key="3">
    <source>
        <dbReference type="Proteomes" id="UP001314229"/>
    </source>
</evidence>
<evidence type="ECO:0000256" key="1">
    <source>
        <dbReference type="SAM" id="MobiDB-lite"/>
    </source>
</evidence>
<dbReference type="Proteomes" id="UP001314229">
    <property type="component" value="Unassembled WGS sequence"/>
</dbReference>
<sequence>MHLRVSLLGNKSKLCCNIKFIVLVEDMYYIRIETRLRNMEVNKTGGSRPSAAAPAERTVAGQTAFDRPTDSRNLLNQNSLHIGSRGKKSTVFLLTDSLIWLRS</sequence>
<dbReference type="AlphaFoldDB" id="A0AAV1NKN6"/>
<reference evidence="2 3" key="1">
    <citation type="submission" date="2024-01" db="EMBL/GenBank/DDBJ databases">
        <authorList>
            <person name="Alioto T."/>
            <person name="Alioto T."/>
            <person name="Gomez Garrido J."/>
        </authorList>
    </citation>
    <scope>NUCLEOTIDE SEQUENCE [LARGE SCALE GENOMIC DNA]</scope>
</reference>
<evidence type="ECO:0000313" key="2">
    <source>
        <dbReference type="EMBL" id="CAK6958861.1"/>
    </source>
</evidence>
<organism evidence="2 3">
    <name type="scientific">Scomber scombrus</name>
    <name type="common">Atlantic mackerel</name>
    <name type="synonym">Scomber vernalis</name>
    <dbReference type="NCBI Taxonomy" id="13677"/>
    <lineage>
        <taxon>Eukaryota</taxon>
        <taxon>Metazoa</taxon>
        <taxon>Chordata</taxon>
        <taxon>Craniata</taxon>
        <taxon>Vertebrata</taxon>
        <taxon>Euteleostomi</taxon>
        <taxon>Actinopterygii</taxon>
        <taxon>Neopterygii</taxon>
        <taxon>Teleostei</taxon>
        <taxon>Neoteleostei</taxon>
        <taxon>Acanthomorphata</taxon>
        <taxon>Pelagiaria</taxon>
        <taxon>Scombriformes</taxon>
        <taxon>Scombridae</taxon>
        <taxon>Scomber</taxon>
    </lineage>
</organism>
<comment type="caution">
    <text evidence="2">The sequence shown here is derived from an EMBL/GenBank/DDBJ whole genome shotgun (WGS) entry which is preliminary data.</text>
</comment>
<name>A0AAV1NKN6_SCOSC</name>
<gene>
    <name evidence="2" type="ORF">FSCOSCO3_A010267</name>
</gene>
<keyword evidence="3" id="KW-1185">Reference proteome</keyword>
<feature type="region of interest" description="Disordered" evidence="1">
    <location>
        <begin position="42"/>
        <end position="63"/>
    </location>
</feature>
<protein>
    <submittedName>
        <fullName evidence="2">Uncharacterized protein</fullName>
    </submittedName>
</protein>
<proteinExistence type="predicted"/>
<accession>A0AAV1NKN6</accession>
<dbReference type="EMBL" id="CAWUFR010000036">
    <property type="protein sequence ID" value="CAK6958861.1"/>
    <property type="molecule type" value="Genomic_DNA"/>
</dbReference>